<comment type="pathway">
    <text evidence="1 12">Cofactor biosynthesis; pyridoxine 5'-phosphate biosynthesis; pyridoxine 5'-phosphate from D-erythrose 4-phosphate: step 3/5.</text>
</comment>
<dbReference type="FunFam" id="3.90.1150.10:FF:000006">
    <property type="entry name" value="Phosphoserine aminotransferase"/>
    <property type="match status" value="1"/>
</dbReference>
<comment type="cofactor">
    <cofactor evidence="12">
        <name>pyridoxal 5'-phosphate</name>
        <dbReference type="ChEBI" id="CHEBI:597326"/>
    </cofactor>
    <text evidence="12">Binds 1 pyridoxal phosphate per subunit.</text>
</comment>
<keyword evidence="8 12" id="KW-0664">Pyridoxine biosynthesis</keyword>
<feature type="binding site" evidence="12">
    <location>
        <position position="171"/>
    </location>
    <ligand>
        <name>pyridoxal 5'-phosphate</name>
        <dbReference type="ChEBI" id="CHEBI:597326"/>
    </ligand>
</feature>
<dbReference type="InterPro" id="IPR000192">
    <property type="entry name" value="Aminotrans_V_dom"/>
</dbReference>
<keyword evidence="4 12" id="KW-0032">Aminotransferase</keyword>
<dbReference type="UniPathway" id="UPA00135">
    <property type="reaction ID" value="UER00197"/>
</dbReference>
<dbReference type="AlphaFoldDB" id="A0A2R5FAT4"/>
<dbReference type="InterPro" id="IPR015421">
    <property type="entry name" value="PyrdxlP-dep_Trfase_major"/>
</dbReference>
<dbReference type="InterPro" id="IPR015422">
    <property type="entry name" value="PyrdxlP-dep_Trfase_small"/>
</dbReference>
<reference evidence="14 15" key="1">
    <citation type="journal article" date="2018" name="Environ. Microbiol.">
        <title>Isolation and genomic characterization of Novimethylophilus kurashikiensis gen. nov. sp. nov., a new lanthanide-dependent methylotrophic species of Methylophilaceae.</title>
        <authorList>
            <person name="Lv H."/>
            <person name="Sahin N."/>
            <person name="Tani A."/>
        </authorList>
    </citation>
    <scope>NUCLEOTIDE SEQUENCE [LARGE SCALE GENOMIC DNA]</scope>
    <source>
        <strain evidence="14 15">La2-4</strain>
    </source>
</reference>
<comment type="similarity">
    <text evidence="3 12">Belongs to the class-V pyridoxal-phosphate-dependent aminotransferase family. SerC subfamily.</text>
</comment>
<keyword evidence="12" id="KW-0963">Cytoplasm</keyword>
<dbReference type="InterPro" id="IPR022278">
    <property type="entry name" value="Pser_aminoTfrase"/>
</dbReference>
<dbReference type="GO" id="GO:0006564">
    <property type="term" value="P:L-serine biosynthetic process"/>
    <property type="evidence" value="ECO:0007669"/>
    <property type="project" value="UniProtKB-UniRule"/>
</dbReference>
<dbReference type="GO" id="GO:0030170">
    <property type="term" value="F:pyridoxal phosphate binding"/>
    <property type="evidence" value="ECO:0007669"/>
    <property type="project" value="UniProtKB-UniRule"/>
</dbReference>
<dbReference type="InterPro" id="IPR020578">
    <property type="entry name" value="Aminotrans_V_PyrdxlP_BS"/>
</dbReference>
<keyword evidence="9 12" id="KW-0718">Serine biosynthesis</keyword>
<dbReference type="InterPro" id="IPR015424">
    <property type="entry name" value="PyrdxlP-dep_Trfase"/>
</dbReference>
<dbReference type="PIRSF" id="PIRSF000525">
    <property type="entry name" value="SerC"/>
    <property type="match status" value="1"/>
</dbReference>
<dbReference type="FunFam" id="3.40.640.10:FF:000010">
    <property type="entry name" value="Phosphoserine aminotransferase"/>
    <property type="match status" value="1"/>
</dbReference>
<evidence type="ECO:0000259" key="13">
    <source>
        <dbReference type="Pfam" id="PF00266"/>
    </source>
</evidence>
<evidence type="ECO:0000256" key="4">
    <source>
        <dbReference type="ARBA" id="ARBA00022576"/>
    </source>
</evidence>
<comment type="caution">
    <text evidence="12">Lacks conserved residue(s) required for the propagation of feature annotation.</text>
</comment>
<evidence type="ECO:0000256" key="6">
    <source>
        <dbReference type="ARBA" id="ARBA00022679"/>
    </source>
</evidence>
<dbReference type="Gene3D" id="3.90.1150.10">
    <property type="entry name" value="Aspartate Aminotransferase, domain 1"/>
    <property type="match status" value="1"/>
</dbReference>
<comment type="subunit">
    <text evidence="12">Homodimer.</text>
</comment>
<feature type="binding site" evidence="12">
    <location>
        <position position="129"/>
    </location>
    <ligand>
        <name>pyridoxal 5'-phosphate</name>
        <dbReference type="ChEBI" id="CHEBI:597326"/>
    </ligand>
</feature>
<dbReference type="HAMAP" id="MF_00160">
    <property type="entry name" value="SerC_aminotrans_5"/>
    <property type="match status" value="1"/>
</dbReference>
<evidence type="ECO:0000313" key="15">
    <source>
        <dbReference type="Proteomes" id="UP000245081"/>
    </source>
</evidence>
<keyword evidence="15" id="KW-1185">Reference proteome</keyword>
<dbReference type="EC" id="2.6.1.52" evidence="12"/>
<name>A0A2R5FAT4_9PROT</name>
<feature type="modified residue" description="N6-(pyridoxal phosphate)lysine" evidence="12">
    <location>
        <position position="172"/>
    </location>
</feature>
<dbReference type="SUPFAM" id="SSF53383">
    <property type="entry name" value="PLP-dependent transferases"/>
    <property type="match status" value="1"/>
</dbReference>
<dbReference type="Pfam" id="PF00266">
    <property type="entry name" value="Aminotran_5"/>
    <property type="match status" value="1"/>
</dbReference>
<keyword evidence="7 12" id="KW-0663">Pyridoxal phosphate</keyword>
<evidence type="ECO:0000256" key="10">
    <source>
        <dbReference type="ARBA" id="ARBA00047630"/>
    </source>
</evidence>
<dbReference type="PROSITE" id="PS00595">
    <property type="entry name" value="AA_TRANSFER_CLASS_5"/>
    <property type="match status" value="1"/>
</dbReference>
<comment type="caution">
    <text evidence="14">The sequence shown here is derived from an EMBL/GenBank/DDBJ whole genome shotgun (WGS) entry which is preliminary data.</text>
</comment>
<dbReference type="Proteomes" id="UP000245081">
    <property type="component" value="Unassembled WGS sequence"/>
</dbReference>
<feature type="binding site" evidence="12">
    <location>
        <position position="148"/>
    </location>
    <ligand>
        <name>pyridoxal 5'-phosphate</name>
        <dbReference type="ChEBI" id="CHEBI:597326"/>
    </ligand>
</feature>
<sequence>MPEEVILQAQRELPDWDGQGFSLLETPFSGVKFKRLLGRTRDTLRELLKIPDHFHILFMHGGASAQFSLVPLNLLGDSKCAAYVDSGYWSRKAIHEAHRYCQVEHAAIAEDYIHTSTNTAYCHITSNETADGLQLSLALKASTPLIVDMTSDFLVRPIDFEPIGLIYAGAQKNIGPAGLTIVIVRDDLLGRAHALTPTVLNYTYQVEAGSLVNTPLTYSIYLANLVFQWIGHQGGITSMAKRSQTRSAMIYDVIDASEGFYRCDIPPDQRSRMNLCFKLPDEPLTQLFIDHAAWSGLVNLKGHVQKGGIRASLYNAMPDAGVVALADFMHRFRKQYADL</sequence>
<evidence type="ECO:0000256" key="7">
    <source>
        <dbReference type="ARBA" id="ARBA00022898"/>
    </source>
</evidence>
<evidence type="ECO:0000256" key="1">
    <source>
        <dbReference type="ARBA" id="ARBA00004915"/>
    </source>
</evidence>
<evidence type="ECO:0000256" key="9">
    <source>
        <dbReference type="ARBA" id="ARBA00023299"/>
    </source>
</evidence>
<dbReference type="GO" id="GO:0008615">
    <property type="term" value="P:pyridoxine biosynthetic process"/>
    <property type="evidence" value="ECO:0007669"/>
    <property type="project" value="UniProtKB-UniRule"/>
</dbReference>
<organism evidence="14 15">
    <name type="scientific">Novimethylophilus kurashikiensis</name>
    <dbReference type="NCBI Taxonomy" id="1825523"/>
    <lineage>
        <taxon>Bacteria</taxon>
        <taxon>Pseudomonadati</taxon>
        <taxon>Pseudomonadota</taxon>
        <taxon>Betaproteobacteria</taxon>
        <taxon>Nitrosomonadales</taxon>
        <taxon>Methylophilaceae</taxon>
        <taxon>Novimethylophilus</taxon>
    </lineage>
</organism>
<feature type="binding site" evidence="12">
    <location>
        <begin position="213"/>
        <end position="214"/>
    </location>
    <ligand>
        <name>pyridoxal 5'-phosphate</name>
        <dbReference type="ChEBI" id="CHEBI:597326"/>
    </ligand>
</feature>
<dbReference type="PANTHER" id="PTHR43247:SF1">
    <property type="entry name" value="PHOSPHOSERINE AMINOTRANSFERASE"/>
    <property type="match status" value="1"/>
</dbReference>
<dbReference type="GO" id="GO:0004648">
    <property type="term" value="F:O-phospho-L-serine:2-oxoglutarate aminotransferase activity"/>
    <property type="evidence" value="ECO:0007669"/>
    <property type="project" value="UniProtKB-UniRule"/>
</dbReference>
<protein>
    <recommendedName>
        <fullName evidence="12">Phosphoserine aminotransferase</fullName>
        <ecNumber evidence="12">2.6.1.52</ecNumber>
    </recommendedName>
    <alternativeName>
        <fullName evidence="12">Phosphohydroxythreonine aminotransferase</fullName>
        <shortName evidence="12">PSAT</shortName>
    </alternativeName>
</protein>
<evidence type="ECO:0000256" key="11">
    <source>
        <dbReference type="ARBA" id="ARBA00049007"/>
    </source>
</evidence>
<feature type="domain" description="Aminotransferase class V" evidence="13">
    <location>
        <begin position="2"/>
        <end position="324"/>
    </location>
</feature>
<accession>A0A2R5FAT4</accession>
<keyword evidence="5 12" id="KW-0028">Amino-acid biosynthesis</keyword>
<evidence type="ECO:0000256" key="12">
    <source>
        <dbReference type="HAMAP-Rule" id="MF_00160"/>
    </source>
</evidence>
<keyword evidence="6 12" id="KW-0808">Transferase</keyword>
<dbReference type="UniPathway" id="UPA00244">
    <property type="reaction ID" value="UER00311"/>
</dbReference>
<feature type="binding site" evidence="12">
    <location>
        <position position="89"/>
    </location>
    <ligand>
        <name>pyridoxal 5'-phosphate</name>
        <dbReference type="ChEBI" id="CHEBI:597326"/>
    </ligand>
</feature>
<dbReference type="PANTHER" id="PTHR43247">
    <property type="entry name" value="PHOSPHOSERINE AMINOTRANSFERASE"/>
    <property type="match status" value="1"/>
</dbReference>
<dbReference type="NCBIfam" id="NF003764">
    <property type="entry name" value="PRK05355.1"/>
    <property type="match status" value="1"/>
</dbReference>
<comment type="function">
    <text evidence="12">Catalyzes the reversible conversion of 3-phosphohydroxypyruvate to phosphoserine and of 3-hydroxy-2-oxo-4-phosphonooxybutanoate to phosphohydroxythreonine.</text>
</comment>
<comment type="catalytic activity">
    <reaction evidence="10 12">
        <text>4-(phosphooxy)-L-threonine + 2-oxoglutarate = (R)-3-hydroxy-2-oxo-4-phosphooxybutanoate + L-glutamate</text>
        <dbReference type="Rhea" id="RHEA:16573"/>
        <dbReference type="ChEBI" id="CHEBI:16810"/>
        <dbReference type="ChEBI" id="CHEBI:29985"/>
        <dbReference type="ChEBI" id="CHEBI:58452"/>
        <dbReference type="ChEBI" id="CHEBI:58538"/>
        <dbReference type="EC" id="2.6.1.52"/>
    </reaction>
</comment>
<comment type="pathway">
    <text evidence="2 12">Amino-acid biosynthesis; L-serine biosynthesis; L-serine from 3-phospho-D-glycerate: step 2/3.</text>
</comment>
<proteinExistence type="inferred from homology"/>
<dbReference type="EMBL" id="BDOQ01000012">
    <property type="protein sequence ID" value="GBG14929.1"/>
    <property type="molecule type" value="Genomic_DNA"/>
</dbReference>
<dbReference type="GO" id="GO:0005737">
    <property type="term" value="C:cytoplasm"/>
    <property type="evidence" value="ECO:0007669"/>
    <property type="project" value="UniProtKB-SubCell"/>
</dbReference>
<comment type="catalytic activity">
    <reaction evidence="11 12">
        <text>O-phospho-L-serine + 2-oxoglutarate = 3-phosphooxypyruvate + L-glutamate</text>
        <dbReference type="Rhea" id="RHEA:14329"/>
        <dbReference type="ChEBI" id="CHEBI:16810"/>
        <dbReference type="ChEBI" id="CHEBI:18110"/>
        <dbReference type="ChEBI" id="CHEBI:29985"/>
        <dbReference type="ChEBI" id="CHEBI:57524"/>
        <dbReference type="EC" id="2.6.1.52"/>
    </reaction>
</comment>
<feature type="binding site" evidence="12">
    <location>
        <begin position="63"/>
        <end position="64"/>
    </location>
    <ligand>
        <name>pyridoxal 5'-phosphate</name>
        <dbReference type="ChEBI" id="CHEBI:597326"/>
    </ligand>
</feature>
<evidence type="ECO:0000256" key="3">
    <source>
        <dbReference type="ARBA" id="ARBA00006904"/>
    </source>
</evidence>
<comment type="subcellular location">
    <subcellularLocation>
        <location evidence="12">Cytoplasm</location>
    </subcellularLocation>
</comment>
<evidence type="ECO:0000256" key="5">
    <source>
        <dbReference type="ARBA" id="ARBA00022605"/>
    </source>
</evidence>
<dbReference type="Gene3D" id="3.40.640.10">
    <property type="entry name" value="Type I PLP-dependent aspartate aminotransferase-like (Major domain)"/>
    <property type="match status" value="1"/>
</dbReference>
<gene>
    <name evidence="12 14" type="primary">serC</name>
    <name evidence="14" type="ORF">NMK_2530</name>
</gene>
<evidence type="ECO:0000313" key="14">
    <source>
        <dbReference type="EMBL" id="GBG14929.1"/>
    </source>
</evidence>
<evidence type="ECO:0000256" key="2">
    <source>
        <dbReference type="ARBA" id="ARBA00005099"/>
    </source>
</evidence>
<evidence type="ECO:0000256" key="8">
    <source>
        <dbReference type="ARBA" id="ARBA00023096"/>
    </source>
</evidence>